<proteinExistence type="inferred from homology"/>
<evidence type="ECO:0000256" key="1">
    <source>
        <dbReference type="ARBA" id="ARBA00001947"/>
    </source>
</evidence>
<evidence type="ECO:0000256" key="10">
    <source>
        <dbReference type="PROSITE-ProRule" id="PRU01379"/>
    </source>
</evidence>
<dbReference type="GO" id="GO:0005615">
    <property type="term" value="C:extracellular space"/>
    <property type="evidence" value="ECO:0007669"/>
    <property type="project" value="TreeGrafter"/>
</dbReference>
<comment type="similarity">
    <text evidence="2 10">Belongs to the peptidase M14 family.</text>
</comment>
<dbReference type="GO" id="GO:0008270">
    <property type="term" value="F:zinc ion binding"/>
    <property type="evidence" value="ECO:0007669"/>
    <property type="project" value="InterPro"/>
</dbReference>
<dbReference type="GO" id="GO:0006508">
    <property type="term" value="P:proteolysis"/>
    <property type="evidence" value="ECO:0007669"/>
    <property type="project" value="UniProtKB-KW"/>
</dbReference>
<keyword evidence="12" id="KW-1185">Reference proteome</keyword>
<dbReference type="PANTHER" id="PTHR11705">
    <property type="entry name" value="PROTEASE FAMILY M14 CARBOXYPEPTIDASE A,B"/>
    <property type="match status" value="1"/>
</dbReference>
<sequence length="256" mass="28758">MEINSWLQRMATSNQYKDFVSVVDLGNTTEGRSMLALKIGNPGNNQKVAFWIDAGIHPREWISIAVAIWIIDQLVHTRPKYLDNVDLYILPVLNPDGYEFTRNYDRFWRHTRSNCTSLSPYECCAYITLHSFFGLWMYSYSYSIEVDPPHKDELVALSERAVAAMSQVGNTNYSAITSAELYPAAGVSDDWVTGVLGVKYSFTIELPPDDPHLNEEGFVVDESLIVPIAKEAWAGISTVIDRVVQESQCPCACCGN</sequence>
<dbReference type="FunFam" id="3.40.630.10:FF:000084">
    <property type="entry name" value="Carboxypeptidase B2"/>
    <property type="match status" value="1"/>
</dbReference>
<keyword evidence="3" id="KW-0121">Carboxypeptidase</keyword>
<dbReference type="AlphaFoldDB" id="A0A914W562"/>
<evidence type="ECO:0000313" key="12">
    <source>
        <dbReference type="Proteomes" id="UP000887566"/>
    </source>
</evidence>
<dbReference type="Gene3D" id="3.40.630.10">
    <property type="entry name" value="Zn peptidases"/>
    <property type="match status" value="2"/>
</dbReference>
<feature type="domain" description="Peptidase M14" evidence="11">
    <location>
        <begin position="1"/>
        <end position="243"/>
    </location>
</feature>
<keyword evidence="4" id="KW-0645">Protease</keyword>
<keyword evidence="6" id="KW-0732">Signal</keyword>
<feature type="active site" description="Proton donor/acceptor" evidence="10">
    <location>
        <position position="205"/>
    </location>
</feature>
<evidence type="ECO:0000256" key="9">
    <source>
        <dbReference type="ARBA" id="ARBA00023049"/>
    </source>
</evidence>
<evidence type="ECO:0000256" key="8">
    <source>
        <dbReference type="ARBA" id="ARBA00022833"/>
    </source>
</evidence>
<dbReference type="InterPro" id="IPR000834">
    <property type="entry name" value="Peptidase_M14"/>
</dbReference>
<dbReference type="GO" id="GO:0004181">
    <property type="term" value="F:metallocarboxypeptidase activity"/>
    <property type="evidence" value="ECO:0007669"/>
    <property type="project" value="InterPro"/>
</dbReference>
<evidence type="ECO:0000256" key="6">
    <source>
        <dbReference type="ARBA" id="ARBA00022729"/>
    </source>
</evidence>
<evidence type="ECO:0000256" key="5">
    <source>
        <dbReference type="ARBA" id="ARBA00022723"/>
    </source>
</evidence>
<dbReference type="SUPFAM" id="SSF53187">
    <property type="entry name" value="Zn-dependent exopeptidases"/>
    <property type="match status" value="1"/>
</dbReference>
<name>A0A914W562_9BILA</name>
<dbReference type="PRINTS" id="PR00765">
    <property type="entry name" value="CRBOXYPTASEA"/>
</dbReference>
<evidence type="ECO:0000256" key="2">
    <source>
        <dbReference type="ARBA" id="ARBA00005988"/>
    </source>
</evidence>
<comment type="cofactor">
    <cofactor evidence="1">
        <name>Zn(2+)</name>
        <dbReference type="ChEBI" id="CHEBI:29105"/>
    </cofactor>
</comment>
<evidence type="ECO:0000256" key="7">
    <source>
        <dbReference type="ARBA" id="ARBA00022801"/>
    </source>
</evidence>
<protein>
    <submittedName>
        <fullName evidence="13">Peptidase M14 carboxypeptidase A domain-containing protein</fullName>
    </submittedName>
</protein>
<dbReference type="Proteomes" id="UP000887566">
    <property type="component" value="Unplaced"/>
</dbReference>
<evidence type="ECO:0000256" key="4">
    <source>
        <dbReference type="ARBA" id="ARBA00022670"/>
    </source>
</evidence>
<dbReference type="WBParaSite" id="PSAMB.scaffold31size108074.g843.t1">
    <property type="protein sequence ID" value="PSAMB.scaffold31size108074.g843.t1"/>
    <property type="gene ID" value="PSAMB.scaffold31size108074.g843"/>
</dbReference>
<dbReference type="Pfam" id="PF00246">
    <property type="entry name" value="Peptidase_M14"/>
    <property type="match status" value="2"/>
</dbReference>
<dbReference type="SMART" id="SM00631">
    <property type="entry name" value="Zn_pept"/>
    <property type="match status" value="1"/>
</dbReference>
<dbReference type="PROSITE" id="PS52035">
    <property type="entry name" value="PEPTIDASE_M14"/>
    <property type="match status" value="1"/>
</dbReference>
<keyword evidence="8" id="KW-0862">Zinc</keyword>
<organism evidence="12 13">
    <name type="scientific">Plectus sambesii</name>
    <dbReference type="NCBI Taxonomy" id="2011161"/>
    <lineage>
        <taxon>Eukaryota</taxon>
        <taxon>Metazoa</taxon>
        <taxon>Ecdysozoa</taxon>
        <taxon>Nematoda</taxon>
        <taxon>Chromadorea</taxon>
        <taxon>Plectida</taxon>
        <taxon>Plectina</taxon>
        <taxon>Plectoidea</taxon>
        <taxon>Plectidae</taxon>
        <taxon>Plectus</taxon>
    </lineage>
</organism>
<dbReference type="PANTHER" id="PTHR11705:SF91">
    <property type="entry name" value="FI01817P-RELATED"/>
    <property type="match status" value="1"/>
</dbReference>
<evidence type="ECO:0000256" key="3">
    <source>
        <dbReference type="ARBA" id="ARBA00022645"/>
    </source>
</evidence>
<reference evidence="13" key="1">
    <citation type="submission" date="2022-11" db="UniProtKB">
        <authorList>
            <consortium name="WormBaseParasite"/>
        </authorList>
    </citation>
    <scope>IDENTIFICATION</scope>
</reference>
<keyword evidence="9" id="KW-0482">Metalloprotease</keyword>
<keyword evidence="5" id="KW-0479">Metal-binding</keyword>
<keyword evidence="7" id="KW-0378">Hydrolase</keyword>
<evidence type="ECO:0000313" key="13">
    <source>
        <dbReference type="WBParaSite" id="PSAMB.scaffold31size108074.g843.t1"/>
    </source>
</evidence>
<evidence type="ECO:0000259" key="11">
    <source>
        <dbReference type="PROSITE" id="PS52035"/>
    </source>
</evidence>
<accession>A0A914W562</accession>